<gene>
    <name evidence="3" type="ORF">ZYGR_0AS04310</name>
</gene>
<feature type="compositionally biased region" description="Basic and acidic residues" evidence="1">
    <location>
        <begin position="417"/>
        <end position="433"/>
    </location>
</feature>
<protein>
    <recommendedName>
        <fullName evidence="2">FHA domain-containing protein</fullName>
    </recommendedName>
</protein>
<evidence type="ECO:0000313" key="3">
    <source>
        <dbReference type="EMBL" id="GAV55108.1"/>
    </source>
</evidence>
<sequence>MWILRYQYDLEDGNLKHVSCCLRLGETYNIGRSSKNLLNIKNDKSISRQHVSVAFDSRDLQLKLVNQGKMTAVSGKYLKMGESISFEKSTETVLVELGTKPLKMQLQWMDSIWMIPQQSLSRYSSLKDLGIELFSSEMDRANLIVLDEQQDHPQWLYGLLKKIPLMNLEFLRTVFEKVSGHETEFDSIWTGIMNDGSLRCKSWDVPAQILRDLEFLNVDGDKVTMLVIEAAGGKYSAAGSTKDLQEQIKTKGNTDNVIILRNSSTPVEELASLGKTFTVQDVVEAILKDEVNSLKNGVVGAVTKRPEAEVPAEKPVTKKRRLNRPRVKPLDILSFFAGGDSMKESQEQSTIKVGTQQEESREPKESGRESKGELKDVKEFDDSPKEEARDFGKESKEVLKPEVHKELKAKPPNQEPKGLHEGSKADDTTKSLEETVEPTLSITEPEPAPAPAPETTNNAHHHRKPTLSDYRKSDTPSQNDMIQMIQDTKNSEVKRLNSTIIQVGDEELTEDAINQLGNLVLVDRNENLLRRRDHSQTVDSHNPDWNNRKNFKKFVKIWPKYGRQESASREGSSDTIRNRAFLLTRQYVPTRKYTSDDASKQVQEDLYDFREPPRPETPLEPQVEAPGPNNLFVMDEDDSQDVILEEPEKPVAPPSSHLINDRDSDSDSDDDEPKFQFKRRRR</sequence>
<feature type="compositionally biased region" description="Acidic residues" evidence="1">
    <location>
        <begin position="634"/>
        <end position="645"/>
    </location>
</feature>
<feature type="compositionally biased region" description="Polar residues" evidence="1">
    <location>
        <begin position="347"/>
        <end position="357"/>
    </location>
</feature>
<feature type="region of interest" description="Disordered" evidence="1">
    <location>
        <begin position="609"/>
        <end position="682"/>
    </location>
</feature>
<feature type="domain" description="FHA" evidence="2">
    <location>
        <begin position="28"/>
        <end position="78"/>
    </location>
</feature>
<name>A0A1Q3AHA9_ZYGRO</name>
<evidence type="ECO:0000256" key="1">
    <source>
        <dbReference type="SAM" id="MobiDB-lite"/>
    </source>
</evidence>
<feature type="region of interest" description="Disordered" evidence="1">
    <location>
        <begin position="338"/>
        <end position="477"/>
    </location>
</feature>
<dbReference type="SUPFAM" id="SSF49879">
    <property type="entry name" value="SMAD/FHA domain"/>
    <property type="match status" value="1"/>
</dbReference>
<dbReference type="InterPro" id="IPR008984">
    <property type="entry name" value="SMAD_FHA_dom_sf"/>
</dbReference>
<evidence type="ECO:0000259" key="2">
    <source>
        <dbReference type="PROSITE" id="PS50006"/>
    </source>
</evidence>
<dbReference type="Proteomes" id="UP000187013">
    <property type="component" value="Unassembled WGS sequence"/>
</dbReference>
<dbReference type="AlphaFoldDB" id="A0A1Q3AHA9"/>
<proteinExistence type="predicted"/>
<accession>A0A1Q3AHA9</accession>
<dbReference type="PROSITE" id="PS50006">
    <property type="entry name" value="FHA_DOMAIN"/>
    <property type="match status" value="1"/>
</dbReference>
<dbReference type="Gene3D" id="2.60.200.20">
    <property type="match status" value="1"/>
</dbReference>
<organism evidence="3 4">
    <name type="scientific">Zygosaccharomyces rouxii</name>
    <dbReference type="NCBI Taxonomy" id="4956"/>
    <lineage>
        <taxon>Eukaryota</taxon>
        <taxon>Fungi</taxon>
        <taxon>Dikarya</taxon>
        <taxon>Ascomycota</taxon>
        <taxon>Saccharomycotina</taxon>
        <taxon>Saccharomycetes</taxon>
        <taxon>Saccharomycetales</taxon>
        <taxon>Saccharomycetaceae</taxon>
        <taxon>Zygosaccharomyces</taxon>
    </lineage>
</organism>
<dbReference type="InterPro" id="IPR000253">
    <property type="entry name" value="FHA_dom"/>
</dbReference>
<feature type="compositionally biased region" description="Basic and acidic residues" evidence="1">
    <location>
        <begin position="358"/>
        <end position="409"/>
    </location>
</feature>
<dbReference type="EMBL" id="BDGX01000045">
    <property type="protein sequence ID" value="GAV55108.1"/>
    <property type="molecule type" value="Genomic_DNA"/>
</dbReference>
<comment type="caution">
    <text evidence="3">The sequence shown here is derived from an EMBL/GenBank/DDBJ whole genome shotgun (WGS) entry which is preliminary data.</text>
</comment>
<reference evidence="3 4" key="1">
    <citation type="submission" date="2016-08" db="EMBL/GenBank/DDBJ databases">
        <title>Draft genome sequence of allopolyploid Zygosaccharomyces rouxii.</title>
        <authorList>
            <person name="Watanabe J."/>
            <person name="Uehara K."/>
            <person name="Mogi Y."/>
            <person name="Tsukioka Y."/>
        </authorList>
    </citation>
    <scope>NUCLEOTIDE SEQUENCE [LARGE SCALE GENOMIC DNA]</scope>
    <source>
        <strain evidence="3 4">NBRC 110957</strain>
    </source>
</reference>
<evidence type="ECO:0000313" key="4">
    <source>
        <dbReference type="Proteomes" id="UP000187013"/>
    </source>
</evidence>
<dbReference type="OrthoDB" id="3981072at2759"/>